<accession>A0ABZ2C7F5</accession>
<name>A0ABZ2C7F5_9BACI</name>
<sequence length="85" mass="9935">MSWIIKAKHLNDENKVIGLEVEDKEGIFDANLRWDGFMEINIRSKTEENNEFEDTIHTSDINGLITKLSGLRQVCVDHFDNWIED</sequence>
<protein>
    <submittedName>
        <fullName evidence="1">Uncharacterized protein</fullName>
    </submittedName>
</protein>
<gene>
    <name evidence="1" type="ORF">R4Z09_19505</name>
</gene>
<dbReference type="EMBL" id="CP137640">
    <property type="protein sequence ID" value="WVX79470.1"/>
    <property type="molecule type" value="Genomic_DNA"/>
</dbReference>
<evidence type="ECO:0000313" key="1">
    <source>
        <dbReference type="EMBL" id="WVX79470.1"/>
    </source>
</evidence>
<organism evidence="1 2">
    <name type="scientific">Niallia oryzisoli</name>
    <dbReference type="NCBI Taxonomy" id="1737571"/>
    <lineage>
        <taxon>Bacteria</taxon>
        <taxon>Bacillati</taxon>
        <taxon>Bacillota</taxon>
        <taxon>Bacilli</taxon>
        <taxon>Bacillales</taxon>
        <taxon>Bacillaceae</taxon>
        <taxon>Niallia</taxon>
    </lineage>
</organism>
<reference evidence="1 2" key="1">
    <citation type="submission" date="2023-10" db="EMBL/GenBank/DDBJ databases">
        <title>Niallia locisalis sp.nov. isolated from a salt pond sample.</title>
        <authorList>
            <person name="Li X.-J."/>
            <person name="Dong L."/>
        </authorList>
    </citation>
    <scope>NUCLEOTIDE SEQUENCE [LARGE SCALE GENOMIC DNA]</scope>
    <source>
        <strain evidence="1 2">DSM 29761</strain>
    </source>
</reference>
<proteinExistence type="predicted"/>
<evidence type="ECO:0000313" key="2">
    <source>
        <dbReference type="Proteomes" id="UP001357223"/>
    </source>
</evidence>
<keyword evidence="2" id="KW-1185">Reference proteome</keyword>
<dbReference type="Proteomes" id="UP001357223">
    <property type="component" value="Chromosome"/>
</dbReference>
<dbReference type="RefSeq" id="WP_338448404.1">
    <property type="nucleotide sequence ID" value="NZ_CP137640.1"/>
</dbReference>